<dbReference type="EMBL" id="CAJOBR010062371">
    <property type="protein sequence ID" value="CAF5075283.1"/>
    <property type="molecule type" value="Genomic_DNA"/>
</dbReference>
<protein>
    <submittedName>
        <fullName evidence="2">Uncharacterized protein</fullName>
    </submittedName>
</protein>
<accession>A0A822DMZ0</accession>
<evidence type="ECO:0000313" key="3">
    <source>
        <dbReference type="EMBL" id="CAF5075343.1"/>
    </source>
</evidence>
<sequence>KESAQHKASLKAGVFKLNMHPKDFFDRNPFHEEGKGGKGGNGDKERSQSAPSDNKVFKYSSPGKWVR</sequence>
<evidence type="ECO:0000256" key="1">
    <source>
        <dbReference type="SAM" id="MobiDB-lite"/>
    </source>
</evidence>
<reference evidence="2" key="1">
    <citation type="submission" date="2021-02" db="EMBL/GenBank/DDBJ databases">
        <authorList>
            <person name="Nowell W R."/>
        </authorList>
    </citation>
    <scope>NUCLEOTIDE SEQUENCE</scope>
</reference>
<evidence type="ECO:0000313" key="4">
    <source>
        <dbReference type="Proteomes" id="UP000663848"/>
    </source>
</evidence>
<proteinExistence type="predicted"/>
<evidence type="ECO:0000313" key="2">
    <source>
        <dbReference type="EMBL" id="CAF5075283.1"/>
    </source>
</evidence>
<comment type="caution">
    <text evidence="2">The sequence shown here is derived from an EMBL/GenBank/DDBJ whole genome shotgun (WGS) entry which is preliminary data.</text>
</comment>
<name>A0A822DMZ0_9BILA</name>
<feature type="region of interest" description="Disordered" evidence="1">
    <location>
        <begin position="21"/>
        <end position="67"/>
    </location>
</feature>
<dbReference type="Pfam" id="PF15239">
    <property type="entry name" value="CFAP96-like"/>
    <property type="match status" value="1"/>
</dbReference>
<dbReference type="Proteomes" id="UP000663848">
    <property type="component" value="Unassembled WGS sequence"/>
</dbReference>
<organism evidence="2 4">
    <name type="scientific">Rotaria socialis</name>
    <dbReference type="NCBI Taxonomy" id="392032"/>
    <lineage>
        <taxon>Eukaryota</taxon>
        <taxon>Metazoa</taxon>
        <taxon>Spiralia</taxon>
        <taxon>Gnathifera</taxon>
        <taxon>Rotifera</taxon>
        <taxon>Eurotatoria</taxon>
        <taxon>Bdelloidea</taxon>
        <taxon>Philodinida</taxon>
        <taxon>Philodinidae</taxon>
        <taxon>Rotaria</taxon>
    </lineage>
</organism>
<dbReference type="AlphaFoldDB" id="A0A822DMZ0"/>
<feature type="non-terminal residue" evidence="2">
    <location>
        <position position="1"/>
    </location>
</feature>
<dbReference type="EMBL" id="CAJOBR010062396">
    <property type="protein sequence ID" value="CAF5075343.1"/>
    <property type="molecule type" value="Genomic_DNA"/>
</dbReference>
<feature type="compositionally biased region" description="Basic and acidic residues" evidence="1">
    <location>
        <begin position="21"/>
        <end position="47"/>
    </location>
</feature>
<gene>
    <name evidence="2" type="ORF">QYT958_LOCUS43550</name>
    <name evidence="3" type="ORF">QYT958_LOCUS43554</name>
</gene>
<feature type="non-terminal residue" evidence="2">
    <location>
        <position position="67"/>
    </location>
</feature>
<dbReference type="InterPro" id="IPR029358">
    <property type="entry name" value="CFAP96"/>
</dbReference>